<dbReference type="Gramene" id="LPERR07G13420.1">
    <property type="protein sequence ID" value="LPERR07G13420.1"/>
    <property type="gene ID" value="LPERR07G13420"/>
</dbReference>
<reference evidence="2" key="2">
    <citation type="submission" date="2013-12" db="EMBL/GenBank/DDBJ databases">
        <authorList>
            <person name="Yu Y."/>
            <person name="Lee S."/>
            <person name="de Baynast K."/>
            <person name="Wissotski M."/>
            <person name="Liu L."/>
            <person name="Talag J."/>
            <person name="Goicoechea J."/>
            <person name="Angelova A."/>
            <person name="Jetty R."/>
            <person name="Kudrna D."/>
            <person name="Golser W."/>
            <person name="Rivera L."/>
            <person name="Zhang J."/>
            <person name="Wing R."/>
        </authorList>
    </citation>
    <scope>NUCLEOTIDE SEQUENCE</scope>
</reference>
<reference evidence="1 2" key="1">
    <citation type="submission" date="2012-08" db="EMBL/GenBank/DDBJ databases">
        <title>Oryza genome evolution.</title>
        <authorList>
            <person name="Wing R.A."/>
        </authorList>
    </citation>
    <scope>NUCLEOTIDE SEQUENCE</scope>
</reference>
<sequence length="67" mass="6759">MAAAVPVLFAAATRRAAGAGAYARVDDGGCEGMTTRRRRRCLAVPGINTMAGAGAVRLRPSANGKGN</sequence>
<organism evidence="1 2">
    <name type="scientific">Leersia perrieri</name>
    <dbReference type="NCBI Taxonomy" id="77586"/>
    <lineage>
        <taxon>Eukaryota</taxon>
        <taxon>Viridiplantae</taxon>
        <taxon>Streptophyta</taxon>
        <taxon>Embryophyta</taxon>
        <taxon>Tracheophyta</taxon>
        <taxon>Spermatophyta</taxon>
        <taxon>Magnoliopsida</taxon>
        <taxon>Liliopsida</taxon>
        <taxon>Poales</taxon>
        <taxon>Poaceae</taxon>
        <taxon>BOP clade</taxon>
        <taxon>Oryzoideae</taxon>
        <taxon>Oryzeae</taxon>
        <taxon>Oryzinae</taxon>
        <taxon>Leersia</taxon>
    </lineage>
</organism>
<evidence type="ECO:0000313" key="1">
    <source>
        <dbReference type="EnsemblPlants" id="LPERR07G13420.1"/>
    </source>
</evidence>
<evidence type="ECO:0000313" key="2">
    <source>
        <dbReference type="Proteomes" id="UP000032180"/>
    </source>
</evidence>
<dbReference type="EnsemblPlants" id="LPERR07G13420.1">
    <property type="protein sequence ID" value="LPERR07G13420.1"/>
    <property type="gene ID" value="LPERR07G13420"/>
</dbReference>
<dbReference type="HOGENOM" id="CLU_2816098_0_0_1"/>
<reference evidence="1" key="3">
    <citation type="submission" date="2015-04" db="UniProtKB">
        <authorList>
            <consortium name="EnsemblPlants"/>
        </authorList>
    </citation>
    <scope>IDENTIFICATION</scope>
</reference>
<accession>A0A0D9WZD4</accession>
<protein>
    <submittedName>
        <fullName evidence="1">Uncharacterized protein</fullName>
    </submittedName>
</protein>
<dbReference type="Proteomes" id="UP000032180">
    <property type="component" value="Chromosome 7"/>
</dbReference>
<keyword evidence="2" id="KW-1185">Reference proteome</keyword>
<dbReference type="AlphaFoldDB" id="A0A0D9WZD4"/>
<proteinExistence type="predicted"/>
<name>A0A0D9WZD4_9ORYZ</name>